<feature type="transmembrane region" description="Helical" evidence="2">
    <location>
        <begin position="61"/>
        <end position="79"/>
    </location>
</feature>
<proteinExistence type="predicted"/>
<evidence type="ECO:0000313" key="4">
    <source>
        <dbReference type="Proteomes" id="UP000315842"/>
    </source>
</evidence>
<evidence type="ECO:0008006" key="5">
    <source>
        <dbReference type="Google" id="ProtNLM"/>
    </source>
</evidence>
<protein>
    <recommendedName>
        <fullName evidence="5">DUF3093 domain-containing protein</fullName>
    </recommendedName>
</protein>
<dbReference type="Pfam" id="PF11292">
    <property type="entry name" value="DUF3093"/>
    <property type="match status" value="1"/>
</dbReference>
<dbReference type="AlphaFoldDB" id="A0A4Y3KAG3"/>
<feature type="transmembrane region" description="Helical" evidence="2">
    <location>
        <begin position="39"/>
        <end position="55"/>
    </location>
</feature>
<sequence length="170" mass="18156">MSASPDPARPASDETTRPASAPSPVPGASFDERLRPAPLGWLAVVGLALTVWVALLPVDAVLATVVALVVAVVTVVLVLRWTPRVRVHAGELHAGRAHIPLDLLRDPVVLEGPALREALGPGLDARAYVCLRGWIRTAVRVDVEDPQDPTPYWLVSTRRPTALVAALTRD</sequence>
<accession>A0A4Y3KAG3</accession>
<keyword evidence="2" id="KW-0472">Membrane</keyword>
<keyword evidence="2" id="KW-1133">Transmembrane helix</keyword>
<name>A0A4Y3KAG3_CELUD</name>
<dbReference type="InterPro" id="IPR021443">
    <property type="entry name" value="DUF3093"/>
</dbReference>
<feature type="region of interest" description="Disordered" evidence="1">
    <location>
        <begin position="1"/>
        <end position="27"/>
    </location>
</feature>
<keyword evidence="2" id="KW-0812">Transmembrane</keyword>
<comment type="caution">
    <text evidence="3">The sequence shown here is derived from an EMBL/GenBank/DDBJ whole genome shotgun (WGS) entry which is preliminary data.</text>
</comment>
<evidence type="ECO:0000313" key="3">
    <source>
        <dbReference type="EMBL" id="GEA80686.1"/>
    </source>
</evidence>
<organism evidence="3 4">
    <name type="scientific">Cellulomonas uda</name>
    <dbReference type="NCBI Taxonomy" id="1714"/>
    <lineage>
        <taxon>Bacteria</taxon>
        <taxon>Bacillati</taxon>
        <taxon>Actinomycetota</taxon>
        <taxon>Actinomycetes</taxon>
        <taxon>Micrococcales</taxon>
        <taxon>Cellulomonadaceae</taxon>
        <taxon>Cellulomonas</taxon>
    </lineage>
</organism>
<reference evidence="3 4" key="1">
    <citation type="submission" date="2019-06" db="EMBL/GenBank/DDBJ databases">
        <title>Whole genome shotgun sequence of Cellulomonas uda NBRC 3747.</title>
        <authorList>
            <person name="Hosoyama A."/>
            <person name="Uohara A."/>
            <person name="Ohji S."/>
            <person name="Ichikawa N."/>
        </authorList>
    </citation>
    <scope>NUCLEOTIDE SEQUENCE [LARGE SCALE GENOMIC DNA]</scope>
    <source>
        <strain evidence="3 4">NBRC 3747</strain>
    </source>
</reference>
<gene>
    <name evidence="3" type="ORF">CUD01_11300</name>
</gene>
<feature type="compositionally biased region" description="Low complexity" evidence="1">
    <location>
        <begin position="18"/>
        <end position="27"/>
    </location>
</feature>
<dbReference type="EMBL" id="BJLP01000014">
    <property type="protein sequence ID" value="GEA80686.1"/>
    <property type="molecule type" value="Genomic_DNA"/>
</dbReference>
<evidence type="ECO:0000256" key="2">
    <source>
        <dbReference type="SAM" id="Phobius"/>
    </source>
</evidence>
<keyword evidence="4" id="KW-1185">Reference proteome</keyword>
<dbReference type="Proteomes" id="UP000315842">
    <property type="component" value="Unassembled WGS sequence"/>
</dbReference>
<evidence type="ECO:0000256" key="1">
    <source>
        <dbReference type="SAM" id="MobiDB-lite"/>
    </source>
</evidence>
<dbReference type="RefSeq" id="WP_141319416.1">
    <property type="nucleotide sequence ID" value="NZ_BJLP01000014.1"/>
</dbReference>